<organism evidence="8 9">
    <name type="scientific">Bradyrhizobium erythrophlei</name>
    <dbReference type="NCBI Taxonomy" id="1437360"/>
    <lineage>
        <taxon>Bacteria</taxon>
        <taxon>Pseudomonadati</taxon>
        <taxon>Pseudomonadota</taxon>
        <taxon>Alphaproteobacteria</taxon>
        <taxon>Hyphomicrobiales</taxon>
        <taxon>Nitrobacteraceae</taxon>
        <taxon>Bradyrhizobium</taxon>
    </lineage>
</organism>
<evidence type="ECO:0000259" key="6">
    <source>
        <dbReference type="Pfam" id="PF25954"/>
    </source>
</evidence>
<dbReference type="InterPro" id="IPR058792">
    <property type="entry name" value="Beta-barrel_RND_2"/>
</dbReference>
<dbReference type="InterPro" id="IPR058627">
    <property type="entry name" value="MdtA-like_C"/>
</dbReference>
<dbReference type="EMBL" id="LT670818">
    <property type="protein sequence ID" value="SHG00758.1"/>
    <property type="molecule type" value="Genomic_DNA"/>
</dbReference>
<name>A0A1M5GAQ9_9BRAD</name>
<feature type="domain" description="Multidrug resistance protein MdtA-like C-terminal permuted SH3" evidence="7">
    <location>
        <begin position="365"/>
        <end position="423"/>
    </location>
</feature>
<accession>A0A1M5GAQ9</accession>
<dbReference type="InterPro" id="IPR006143">
    <property type="entry name" value="RND_pump_MFP"/>
</dbReference>
<dbReference type="PANTHER" id="PTHR30097">
    <property type="entry name" value="CATION EFFLUX SYSTEM PROTEIN CUSB"/>
    <property type="match status" value="1"/>
</dbReference>
<evidence type="ECO:0000259" key="5">
    <source>
        <dbReference type="Pfam" id="PF25917"/>
    </source>
</evidence>
<dbReference type="Pfam" id="PF25954">
    <property type="entry name" value="Beta-barrel_RND_2"/>
    <property type="match status" value="1"/>
</dbReference>
<evidence type="ECO:0000256" key="2">
    <source>
        <dbReference type="ARBA" id="ARBA00009477"/>
    </source>
</evidence>
<dbReference type="PANTHER" id="PTHR30097:SF16">
    <property type="entry name" value="CATION EFFLUX SYSTEM (CZCB-LIKE)"/>
    <property type="match status" value="1"/>
</dbReference>
<dbReference type="Gene3D" id="1.10.287.470">
    <property type="entry name" value="Helix hairpin bin"/>
    <property type="match status" value="1"/>
</dbReference>
<dbReference type="FunFam" id="2.40.30.170:FF:000010">
    <property type="entry name" value="Efflux RND transporter periplasmic adaptor subunit"/>
    <property type="match status" value="1"/>
</dbReference>
<feature type="region of interest" description="Disordered" evidence="4">
    <location>
        <begin position="1"/>
        <end position="20"/>
    </location>
</feature>
<dbReference type="SUPFAM" id="SSF111369">
    <property type="entry name" value="HlyD-like secretion proteins"/>
    <property type="match status" value="1"/>
</dbReference>
<dbReference type="Gene3D" id="2.40.30.170">
    <property type="match status" value="1"/>
</dbReference>
<evidence type="ECO:0000256" key="1">
    <source>
        <dbReference type="ARBA" id="ARBA00004196"/>
    </source>
</evidence>
<evidence type="ECO:0000256" key="4">
    <source>
        <dbReference type="SAM" id="MobiDB-lite"/>
    </source>
</evidence>
<proteinExistence type="inferred from homology"/>
<evidence type="ECO:0000313" key="8">
    <source>
        <dbReference type="EMBL" id="SHG00758.1"/>
    </source>
</evidence>
<sequence>MPKTNAAAHPSPSMDVRSQRTGKLDVRMAGDFSRQSLWKVTLAVLSVICAAAFAGDRYFAGSESVKAATRDRTITSQVGPDGEPVPPFVDLTEKQIGALKIAPAEQRSFETLKTAVGTIDFNENMLVQVFSQYPGKILRACFNMGDEVRQGDILFTIDSPDLLQAESALLASAGVLELQTRTLARATQLLRAGGSAQKDVDQATSDHQTAEGNFKAAQSAVRIFGKTDTEIEQIVAQRKVDATLLVPSPISGRIIARNAAPGFLTQPGNAPAPYSVADLSTMWMIANVIEADAPAYRLGQEVEVKVPAYPDTIFHGHVTTVGSMIDPNSHRQLVRSEIADPQHLLRSGMFASFVIRMGDPARSLAVPVEGVVREGDGTMTVWVTADRRRFVKRTVRVGIQQQNGWSQILEGLEPGELVVTDGAVFLSNKLLLGADG</sequence>
<dbReference type="Pfam" id="PF25917">
    <property type="entry name" value="BSH_RND"/>
    <property type="match status" value="1"/>
</dbReference>
<dbReference type="InterPro" id="IPR051909">
    <property type="entry name" value="MFP_Cation_Efflux"/>
</dbReference>
<evidence type="ECO:0000313" key="9">
    <source>
        <dbReference type="Proteomes" id="UP000190675"/>
    </source>
</evidence>
<feature type="domain" description="CusB-like beta-barrel" evidence="6">
    <location>
        <begin position="281"/>
        <end position="353"/>
    </location>
</feature>
<dbReference type="Gene3D" id="2.40.50.100">
    <property type="match status" value="1"/>
</dbReference>
<reference evidence="8 9" key="1">
    <citation type="submission" date="2016-11" db="EMBL/GenBank/DDBJ databases">
        <authorList>
            <person name="Jaros S."/>
            <person name="Januszkiewicz K."/>
            <person name="Wedrychowicz H."/>
        </authorList>
    </citation>
    <scope>NUCLEOTIDE SEQUENCE [LARGE SCALE GENOMIC DNA]</scope>
    <source>
        <strain evidence="8 9">GAS242</strain>
    </source>
</reference>
<gene>
    <name evidence="8" type="ORF">SAMN05444169_0023</name>
</gene>
<comment type="subcellular location">
    <subcellularLocation>
        <location evidence="1">Cell envelope</location>
    </subcellularLocation>
</comment>
<evidence type="ECO:0000259" key="7">
    <source>
        <dbReference type="Pfam" id="PF25967"/>
    </source>
</evidence>
<feature type="domain" description="Multidrug resistance protein MdtA-like barrel-sandwich hybrid" evidence="5">
    <location>
        <begin position="127"/>
        <end position="268"/>
    </location>
</feature>
<dbReference type="Proteomes" id="UP000190675">
    <property type="component" value="Chromosome I"/>
</dbReference>
<comment type="similarity">
    <text evidence="2">Belongs to the membrane fusion protein (MFP) (TC 8.A.1) family.</text>
</comment>
<dbReference type="NCBIfam" id="TIGR01730">
    <property type="entry name" value="RND_mfp"/>
    <property type="match status" value="1"/>
</dbReference>
<protein>
    <submittedName>
        <fullName evidence="8">Membrane fusion protein, cobalt-zinc-cadmium efflux system</fullName>
    </submittedName>
</protein>
<keyword evidence="3" id="KW-0813">Transport</keyword>
<dbReference type="Pfam" id="PF25967">
    <property type="entry name" value="RND-MFP_C"/>
    <property type="match status" value="1"/>
</dbReference>
<dbReference type="AlphaFoldDB" id="A0A1M5GAQ9"/>
<dbReference type="InterPro" id="IPR058625">
    <property type="entry name" value="MdtA-like_BSH"/>
</dbReference>
<dbReference type="Gene3D" id="2.40.420.20">
    <property type="match status" value="1"/>
</dbReference>
<evidence type="ECO:0000256" key="3">
    <source>
        <dbReference type="ARBA" id="ARBA00022448"/>
    </source>
</evidence>
<dbReference type="GO" id="GO:0016020">
    <property type="term" value="C:membrane"/>
    <property type="evidence" value="ECO:0007669"/>
    <property type="project" value="InterPro"/>
</dbReference>
<dbReference type="GO" id="GO:0022857">
    <property type="term" value="F:transmembrane transporter activity"/>
    <property type="evidence" value="ECO:0007669"/>
    <property type="project" value="InterPro"/>
</dbReference>